<protein>
    <recommendedName>
        <fullName evidence="4 7">Flagellar hook-associated protein 1</fullName>
        <shortName evidence="7">HAP1</shortName>
    </recommendedName>
</protein>
<keyword evidence="12" id="KW-1185">Reference proteome</keyword>
<comment type="subcellular location">
    <subcellularLocation>
        <location evidence="1 7">Bacterial flagellum</location>
    </subcellularLocation>
    <subcellularLocation>
        <location evidence="2 7">Secreted</location>
    </subcellularLocation>
</comment>
<dbReference type="PATRIC" id="fig|84022.5.peg.2001"/>
<gene>
    <name evidence="7 11" type="primary">flgK</name>
    <name evidence="11" type="ORF">CACET_c02540</name>
</gene>
<dbReference type="PANTHER" id="PTHR30033:SF1">
    <property type="entry name" value="FLAGELLAR HOOK-ASSOCIATED PROTEIN 1"/>
    <property type="match status" value="1"/>
</dbReference>
<evidence type="ECO:0000256" key="5">
    <source>
        <dbReference type="ARBA" id="ARBA00022525"/>
    </source>
</evidence>
<dbReference type="PANTHER" id="PTHR30033">
    <property type="entry name" value="FLAGELLAR HOOK-ASSOCIATED PROTEIN 1"/>
    <property type="match status" value="1"/>
</dbReference>
<feature type="domain" description="Flagellar hook-associated protein FlgK helical" evidence="10">
    <location>
        <begin position="97"/>
        <end position="354"/>
    </location>
</feature>
<evidence type="ECO:0000313" key="11">
    <source>
        <dbReference type="EMBL" id="AKL93770.1"/>
    </source>
</evidence>
<keyword evidence="11" id="KW-0969">Cilium</keyword>
<evidence type="ECO:0000259" key="8">
    <source>
        <dbReference type="Pfam" id="PF00460"/>
    </source>
</evidence>
<dbReference type="InterPro" id="IPR001444">
    <property type="entry name" value="Flag_bb_rod_N"/>
</dbReference>
<comment type="similarity">
    <text evidence="3 7">Belongs to the flagella basal body rod proteins family.</text>
</comment>
<dbReference type="GO" id="GO:0044780">
    <property type="term" value="P:bacterial-type flagellum assembly"/>
    <property type="evidence" value="ECO:0007669"/>
    <property type="project" value="InterPro"/>
</dbReference>
<reference evidence="11 12" key="1">
    <citation type="submission" date="2014-10" db="EMBL/GenBank/DDBJ databases">
        <title>Genome sequence of Clostridium aceticum DSM 1496.</title>
        <authorList>
            <person name="Poehlein A."/>
            <person name="Schiel-Bengelsdorf B."/>
            <person name="Gottschalk G."/>
            <person name="Duerre P."/>
            <person name="Daniel R."/>
        </authorList>
    </citation>
    <scope>NUCLEOTIDE SEQUENCE [LARGE SCALE GENOMIC DNA]</scope>
    <source>
        <strain evidence="11 12">DSM 1496</strain>
    </source>
</reference>
<dbReference type="KEGG" id="cace:CACET_c02540"/>
<dbReference type="InterPro" id="IPR010930">
    <property type="entry name" value="Flg_bb/hook_C_dom"/>
</dbReference>
<feature type="domain" description="Flagellar basal body rod protein N-terminal" evidence="8">
    <location>
        <begin position="9"/>
        <end position="38"/>
    </location>
</feature>
<evidence type="ECO:0000259" key="9">
    <source>
        <dbReference type="Pfam" id="PF06429"/>
    </source>
</evidence>
<dbReference type="InterPro" id="IPR002371">
    <property type="entry name" value="FlgK"/>
</dbReference>
<evidence type="ECO:0000256" key="3">
    <source>
        <dbReference type="ARBA" id="ARBA00009677"/>
    </source>
</evidence>
<organism evidence="11 12">
    <name type="scientific">Clostridium aceticum</name>
    <dbReference type="NCBI Taxonomy" id="84022"/>
    <lineage>
        <taxon>Bacteria</taxon>
        <taxon>Bacillati</taxon>
        <taxon>Bacillota</taxon>
        <taxon>Clostridia</taxon>
        <taxon>Eubacteriales</taxon>
        <taxon>Clostridiaceae</taxon>
        <taxon>Clostridium</taxon>
    </lineage>
</organism>
<dbReference type="Pfam" id="PF22638">
    <property type="entry name" value="FlgK_D1"/>
    <property type="match status" value="1"/>
</dbReference>
<dbReference type="SUPFAM" id="SSF64518">
    <property type="entry name" value="Phase 1 flagellin"/>
    <property type="match status" value="1"/>
</dbReference>
<dbReference type="GO" id="GO:0005198">
    <property type="term" value="F:structural molecule activity"/>
    <property type="evidence" value="ECO:0007669"/>
    <property type="project" value="UniProtKB-UniRule"/>
</dbReference>
<dbReference type="EMBL" id="CP009687">
    <property type="protein sequence ID" value="AKL93770.1"/>
    <property type="molecule type" value="Genomic_DNA"/>
</dbReference>
<evidence type="ECO:0000256" key="6">
    <source>
        <dbReference type="ARBA" id="ARBA00023143"/>
    </source>
</evidence>
<dbReference type="STRING" id="84022.CACET_c02540"/>
<evidence type="ECO:0000256" key="1">
    <source>
        <dbReference type="ARBA" id="ARBA00004365"/>
    </source>
</evidence>
<evidence type="ECO:0000256" key="2">
    <source>
        <dbReference type="ARBA" id="ARBA00004613"/>
    </source>
</evidence>
<dbReference type="Proteomes" id="UP000035704">
    <property type="component" value="Chromosome"/>
</dbReference>
<dbReference type="GO" id="GO:0009424">
    <property type="term" value="C:bacterial-type flagellum hook"/>
    <property type="evidence" value="ECO:0007669"/>
    <property type="project" value="UniProtKB-UniRule"/>
</dbReference>
<name>A0A0D8I6V9_9CLOT</name>
<proteinExistence type="inferred from homology"/>
<dbReference type="PRINTS" id="PR01005">
    <property type="entry name" value="FLGHOOKAP1"/>
</dbReference>
<accession>A0A0D8I6V9</accession>
<keyword evidence="5 7" id="KW-0964">Secreted</keyword>
<sequence>MRSTFSGFNTVRSGLFAAQKSLDVVGHNIANVNTPGYTRQRAEQTSSTPMAIAGGKGMMGTGVNTLAVKQLRNEFLDYKYRSEVNSLGYWEVKRDGLSMIESIMNEPSNTGIATVMDELFSSFQELSKNPENLTTRSLVRQRAVAFTNSVSHTYNQLEKMVKDLNFDIQTTVKSINTYADQIAVLNQQIYRFELDGSNANDLRDQRNLLIDQLSKLVNVDVIEVGDANYNVASDQEHVGKKMVIQINGQSLVSHDRSYKLSAEEKQKSEFFSNIGADVELNVVQWADGSRLDTRALQGELKALLDLRDGDSGGNKGVPYYISELNRFVEVFAQEINDLHVEGFGLGGETGYLFFTANGVSTEDVDAEKITARNIKISLDIEDPNKIAASSSPDLLPGDGSMALKMLELRHKDGMFKEGKPEDFIKSLISNLGVDTQEAIRNAHNQYILTDQVDIERQRISGVSTDEELSKMVMFQHAYNASARMMTTMDELLETIISRVGLVGR</sequence>
<dbReference type="Pfam" id="PF00460">
    <property type="entry name" value="Flg_bb_rod"/>
    <property type="match status" value="1"/>
</dbReference>
<evidence type="ECO:0000256" key="4">
    <source>
        <dbReference type="ARBA" id="ARBA00016244"/>
    </source>
</evidence>
<feature type="domain" description="Flagellar basal-body/hook protein C-terminal" evidence="9">
    <location>
        <begin position="459"/>
        <end position="497"/>
    </location>
</feature>
<dbReference type="OrthoDB" id="9802553at2"/>
<keyword evidence="11" id="KW-0966">Cell projection</keyword>
<evidence type="ECO:0000313" key="12">
    <source>
        <dbReference type="Proteomes" id="UP000035704"/>
    </source>
</evidence>
<dbReference type="Pfam" id="PF06429">
    <property type="entry name" value="Flg_bbr_C"/>
    <property type="match status" value="1"/>
</dbReference>
<dbReference type="InterPro" id="IPR053927">
    <property type="entry name" value="FlgK_helical"/>
</dbReference>
<keyword evidence="11" id="KW-0282">Flagellum</keyword>
<evidence type="ECO:0000256" key="7">
    <source>
        <dbReference type="RuleBase" id="RU362065"/>
    </source>
</evidence>
<dbReference type="NCBIfam" id="TIGR02492">
    <property type="entry name" value="flgK_ends"/>
    <property type="match status" value="1"/>
</dbReference>
<keyword evidence="6 7" id="KW-0975">Bacterial flagellum</keyword>
<dbReference type="AlphaFoldDB" id="A0A0D8I6V9"/>
<dbReference type="GO" id="GO:0005576">
    <property type="term" value="C:extracellular region"/>
    <property type="evidence" value="ECO:0007669"/>
    <property type="project" value="UniProtKB-SubCell"/>
</dbReference>
<evidence type="ECO:0000259" key="10">
    <source>
        <dbReference type="Pfam" id="PF22638"/>
    </source>
</evidence>
<dbReference type="RefSeq" id="WP_044826096.1">
    <property type="nucleotide sequence ID" value="NZ_CP009687.1"/>
</dbReference>